<feature type="disulfide bond" description="Redox-active" evidence="9">
    <location>
        <begin position="63"/>
        <end position="68"/>
    </location>
</feature>
<keyword evidence="4" id="KW-0521">NADP</keyword>
<dbReference type="Pfam" id="PF02852">
    <property type="entry name" value="Pyr_redox_dim"/>
    <property type="match status" value="1"/>
</dbReference>
<dbReference type="PIRSF" id="PIRSF000350">
    <property type="entry name" value="Mercury_reductase_MerA"/>
    <property type="match status" value="1"/>
</dbReference>
<feature type="domain" description="FAD/NAD(P)-binding" evidence="12">
    <location>
        <begin position="26"/>
        <end position="355"/>
    </location>
</feature>
<keyword evidence="5 10" id="KW-0560">Oxidoreductase</keyword>
<keyword evidence="8" id="KW-0520">NAD</keyword>
<dbReference type="InterPro" id="IPR012999">
    <property type="entry name" value="Pyr_OxRdtase_I_AS"/>
</dbReference>
<keyword evidence="7 10" id="KW-0676">Redox-active center</keyword>
<dbReference type="PANTHER" id="PTHR43014">
    <property type="entry name" value="MERCURIC REDUCTASE"/>
    <property type="match status" value="1"/>
</dbReference>
<evidence type="ECO:0000256" key="2">
    <source>
        <dbReference type="ARBA" id="ARBA00022630"/>
    </source>
</evidence>
<dbReference type="SUPFAM" id="SSF55424">
    <property type="entry name" value="FAD/NAD-linked reductases, dimerisation (C-terminal) domain"/>
    <property type="match status" value="1"/>
</dbReference>
<dbReference type="InterPro" id="IPR023753">
    <property type="entry name" value="FAD/NAD-binding_dom"/>
</dbReference>
<dbReference type="FunFam" id="3.30.390.30:FF:000001">
    <property type="entry name" value="Dihydrolipoyl dehydrogenase"/>
    <property type="match status" value="1"/>
</dbReference>
<feature type="domain" description="Pyridine nucleotide-disulphide oxidoreductase dimerisation" evidence="11">
    <location>
        <begin position="379"/>
        <end position="488"/>
    </location>
</feature>
<evidence type="ECO:0000259" key="11">
    <source>
        <dbReference type="Pfam" id="PF02852"/>
    </source>
</evidence>
<evidence type="ECO:0000256" key="4">
    <source>
        <dbReference type="ARBA" id="ARBA00022857"/>
    </source>
</evidence>
<dbReference type="NCBIfam" id="NF004991">
    <property type="entry name" value="PRK06370.1-3"/>
    <property type="match status" value="1"/>
</dbReference>
<dbReference type="Gene3D" id="3.30.390.30">
    <property type="match status" value="1"/>
</dbReference>
<dbReference type="PRINTS" id="PR00368">
    <property type="entry name" value="FADPNR"/>
</dbReference>
<protein>
    <recommendedName>
        <fullName evidence="14">Mercuric reductase</fullName>
    </recommendedName>
</protein>
<dbReference type="EMBL" id="HBIU01020222">
    <property type="protein sequence ID" value="CAE0630704.1"/>
    <property type="molecule type" value="Transcribed_RNA"/>
</dbReference>
<dbReference type="Gene3D" id="3.50.50.60">
    <property type="entry name" value="FAD/NAD(P)-binding domain"/>
    <property type="match status" value="2"/>
</dbReference>
<reference evidence="13" key="1">
    <citation type="submission" date="2021-01" db="EMBL/GenBank/DDBJ databases">
        <authorList>
            <person name="Corre E."/>
            <person name="Pelletier E."/>
            <person name="Niang G."/>
            <person name="Scheremetjew M."/>
            <person name="Finn R."/>
            <person name="Kale V."/>
            <person name="Holt S."/>
            <person name="Cochrane G."/>
            <person name="Meng A."/>
            <person name="Brown T."/>
            <person name="Cohen L."/>
        </authorList>
    </citation>
    <scope>NUCLEOTIDE SEQUENCE</scope>
    <source>
        <strain evidence="13">CCMP3107</strain>
    </source>
</reference>
<evidence type="ECO:0000313" key="13">
    <source>
        <dbReference type="EMBL" id="CAE0630704.1"/>
    </source>
</evidence>
<dbReference type="InterPro" id="IPR001100">
    <property type="entry name" value="Pyr_nuc-diS_OxRdtase"/>
</dbReference>
<comment type="similarity">
    <text evidence="1 10">Belongs to the class-I pyridine nucleotide-disulfide oxidoreductase family.</text>
</comment>
<comment type="cofactor">
    <cofactor evidence="8">
        <name>FAD</name>
        <dbReference type="ChEBI" id="CHEBI:57692"/>
    </cofactor>
    <text evidence="8">Binds 1 FAD per subunit.</text>
</comment>
<keyword evidence="8" id="KW-0547">Nucleotide-binding</keyword>
<sequence length="522" mass="56488">MDEHNTKLVNNVHPTDYQNPEPLEKYDLVVLGAGVSGLLSVIMGSALGKKCALIEKHYMGGDCLNIGCVPSKALISCARRLKEVQESAEFGVRLPEGEVTIDFGAVMARMRRIRAAISDHDSVARYSRDFCEHVFLGHAEFAGPDTVRVSGANGDVTLRFDKAMVATGASAAIVPIPGLVGAPHLTNANFFNLTELPPRVAVIGAGPIGLEMAQSLRRFGAQVTCFEAFPQLLPREDQDAAAVLKEAILRDGVEIRLGAKILRVEVSEEGGLYQAPWKAVRVVLDVDGAEVVHEADALLNATGRAPNVHGIGLDVVGVEYDNKVGVHIDDQFRTTNPRVYATGDVATPYKFTHSADFMARIAIRNMFLGDESRLSQLIIPWATYTEPEVAHVGLYEYELESKGIEFESFKRDLKDVDRCKCEGVTEGFVKITVKKGTDEILGATIVGPNAGDMISELTVCIQCNIGAGQLAGVIHPYPTTGEAIRQAAAGYNKYWRTPAVNKALETLLQQKAEKDAAAMQEG</sequence>
<dbReference type="AlphaFoldDB" id="A0A7S3XS08"/>
<evidence type="ECO:0000256" key="7">
    <source>
        <dbReference type="ARBA" id="ARBA00023284"/>
    </source>
</evidence>
<evidence type="ECO:0000256" key="1">
    <source>
        <dbReference type="ARBA" id="ARBA00007532"/>
    </source>
</evidence>
<dbReference type="InterPro" id="IPR036188">
    <property type="entry name" value="FAD/NAD-bd_sf"/>
</dbReference>
<feature type="binding site" evidence="8">
    <location>
        <position position="72"/>
    </location>
    <ligand>
        <name>FAD</name>
        <dbReference type="ChEBI" id="CHEBI:57692"/>
    </ligand>
</feature>
<evidence type="ECO:0000256" key="5">
    <source>
        <dbReference type="ARBA" id="ARBA00023002"/>
    </source>
</evidence>
<evidence type="ECO:0000256" key="10">
    <source>
        <dbReference type="RuleBase" id="RU003691"/>
    </source>
</evidence>
<proteinExistence type="inferred from homology"/>
<evidence type="ECO:0000256" key="9">
    <source>
        <dbReference type="PIRSR" id="PIRSR000350-4"/>
    </source>
</evidence>
<keyword evidence="3 8" id="KW-0274">FAD</keyword>
<feature type="binding site" evidence="8">
    <location>
        <position position="303"/>
    </location>
    <ligand>
        <name>NAD(+)</name>
        <dbReference type="ChEBI" id="CHEBI:57540"/>
    </ligand>
</feature>
<dbReference type="InterPro" id="IPR016156">
    <property type="entry name" value="FAD/NAD-linked_Rdtase_dimer_sf"/>
</dbReference>
<evidence type="ECO:0008006" key="14">
    <source>
        <dbReference type="Google" id="ProtNLM"/>
    </source>
</evidence>
<dbReference type="GO" id="GO:0050660">
    <property type="term" value="F:flavin adenine dinucleotide binding"/>
    <property type="evidence" value="ECO:0007669"/>
    <property type="project" value="TreeGrafter"/>
</dbReference>
<feature type="binding site" evidence="8">
    <location>
        <begin position="204"/>
        <end position="211"/>
    </location>
    <ligand>
        <name>NAD(+)</name>
        <dbReference type="ChEBI" id="CHEBI:57540"/>
    </ligand>
</feature>
<evidence type="ECO:0000259" key="12">
    <source>
        <dbReference type="Pfam" id="PF07992"/>
    </source>
</evidence>
<dbReference type="InterPro" id="IPR004099">
    <property type="entry name" value="Pyr_nucl-diS_OxRdtase_dimer"/>
</dbReference>
<dbReference type="Pfam" id="PF07992">
    <property type="entry name" value="Pyr_redox_2"/>
    <property type="match status" value="1"/>
</dbReference>
<evidence type="ECO:0000256" key="6">
    <source>
        <dbReference type="ARBA" id="ARBA00023157"/>
    </source>
</evidence>
<name>A0A7S3XS08_HETAK</name>
<dbReference type="PROSITE" id="PS00076">
    <property type="entry name" value="PYRIDINE_REDOX_1"/>
    <property type="match status" value="1"/>
</dbReference>
<feature type="binding site" evidence="8">
    <location>
        <position position="227"/>
    </location>
    <ligand>
        <name>NAD(+)</name>
        <dbReference type="ChEBI" id="CHEBI:57540"/>
    </ligand>
</feature>
<dbReference type="SUPFAM" id="SSF51905">
    <property type="entry name" value="FAD/NAD(P)-binding domain"/>
    <property type="match status" value="1"/>
</dbReference>
<gene>
    <name evidence="13" type="ORF">HAKA00212_LOCUS9401</name>
</gene>
<dbReference type="PRINTS" id="PR00411">
    <property type="entry name" value="PNDRDTASEI"/>
</dbReference>
<keyword evidence="2 10" id="KW-0285">Flavoprotein</keyword>
<evidence type="ECO:0000256" key="8">
    <source>
        <dbReference type="PIRSR" id="PIRSR000350-3"/>
    </source>
</evidence>
<evidence type="ECO:0000256" key="3">
    <source>
        <dbReference type="ARBA" id="ARBA00022827"/>
    </source>
</evidence>
<accession>A0A7S3XS08</accession>
<keyword evidence="6" id="KW-1015">Disulfide bond</keyword>
<organism evidence="13">
    <name type="scientific">Heterosigma akashiwo</name>
    <name type="common">Chromophytic alga</name>
    <name type="synonym">Heterosigma carterae</name>
    <dbReference type="NCBI Taxonomy" id="2829"/>
    <lineage>
        <taxon>Eukaryota</taxon>
        <taxon>Sar</taxon>
        <taxon>Stramenopiles</taxon>
        <taxon>Ochrophyta</taxon>
        <taxon>Raphidophyceae</taxon>
        <taxon>Chattonellales</taxon>
        <taxon>Chattonellaceae</taxon>
        <taxon>Heterosigma</taxon>
    </lineage>
</organism>
<dbReference type="GO" id="GO:0016668">
    <property type="term" value="F:oxidoreductase activity, acting on a sulfur group of donors, NAD(P) as acceptor"/>
    <property type="evidence" value="ECO:0007669"/>
    <property type="project" value="InterPro"/>
</dbReference>
<dbReference type="PANTHER" id="PTHR43014:SF2">
    <property type="entry name" value="MERCURIC REDUCTASE"/>
    <property type="match status" value="1"/>
</dbReference>
<feature type="binding site" evidence="8">
    <location>
        <position position="344"/>
    </location>
    <ligand>
        <name>FAD</name>
        <dbReference type="ChEBI" id="CHEBI:57692"/>
    </ligand>
</feature>
<dbReference type="GO" id="GO:0003955">
    <property type="term" value="F:NAD(P)H dehydrogenase (quinone) activity"/>
    <property type="evidence" value="ECO:0007669"/>
    <property type="project" value="TreeGrafter"/>
</dbReference>